<evidence type="ECO:0000256" key="2">
    <source>
        <dbReference type="SAM" id="Phobius"/>
    </source>
</evidence>
<dbReference type="Proteomes" id="UP000238071">
    <property type="component" value="Unassembled WGS sequence"/>
</dbReference>
<evidence type="ECO:0000313" key="4">
    <source>
        <dbReference type="EMBL" id="PPK67271.1"/>
    </source>
</evidence>
<dbReference type="PANTHER" id="PTHR23222:SF0">
    <property type="entry name" value="PROHIBITIN 1"/>
    <property type="match status" value="1"/>
</dbReference>
<name>A0A2S6GQ77_9GAMM</name>
<dbReference type="SUPFAM" id="SSF117892">
    <property type="entry name" value="Band 7/SPFH domain"/>
    <property type="match status" value="1"/>
</dbReference>
<protein>
    <submittedName>
        <fullName evidence="4">SPFH domain-containing protein</fullName>
    </submittedName>
</protein>
<sequence length="288" mass="32606">MRSIINWFQNRYRALGNLVSRQAPYIVIFIVLLSFGAVLCFDRIVISVHSGELGVLWRRLGGGTVLDTVYHEGLHVILPINKMYVYNVRKQQYTDSIETLTTDGLSVHVQFQVRYFIAPDMLPLLHQRIGPDYVDVMIRPEVRAAIRTVFGQYKPEEIYNNQKSNQERISELSRIRLEAGYVSLDDVLIVSITLPDKISQAIENKMTYQQIDGEYAYRLSIAQKEASRRKIEADSLALYNTTLKSSLSPDVLRWRGIAATEELAKSNNAKTIVIGSGASGLPIILGKE</sequence>
<evidence type="ECO:0000259" key="3">
    <source>
        <dbReference type="SMART" id="SM00244"/>
    </source>
</evidence>
<dbReference type="InterPro" id="IPR000163">
    <property type="entry name" value="Prohibitin"/>
</dbReference>
<comment type="subcellular location">
    <subcellularLocation>
        <location evidence="1">Membrane</location>
        <topology evidence="1">Single-pass membrane protein</topology>
    </subcellularLocation>
</comment>
<dbReference type="InterPro" id="IPR001107">
    <property type="entry name" value="Band_7"/>
</dbReference>
<dbReference type="OrthoDB" id="9792660at2"/>
<dbReference type="PANTHER" id="PTHR23222">
    <property type="entry name" value="PROHIBITIN"/>
    <property type="match status" value="1"/>
</dbReference>
<dbReference type="SMART" id="SM00244">
    <property type="entry name" value="PHB"/>
    <property type="match status" value="1"/>
</dbReference>
<dbReference type="CDD" id="cd03401">
    <property type="entry name" value="SPFH_prohibitin"/>
    <property type="match status" value="1"/>
</dbReference>
<dbReference type="Gene3D" id="3.30.479.30">
    <property type="entry name" value="Band 7 domain"/>
    <property type="match status" value="1"/>
</dbReference>
<reference evidence="4 5" key="1">
    <citation type="submission" date="2018-02" db="EMBL/GenBank/DDBJ databases">
        <title>Subsurface microbial communities from deep shales in Ohio and West Virginia, USA.</title>
        <authorList>
            <person name="Wrighton K."/>
        </authorList>
    </citation>
    <scope>NUCLEOTIDE SEQUENCE [LARGE SCALE GENOMIC DNA]</scope>
    <source>
        <strain evidence="4 5">OWC-G53F</strain>
    </source>
</reference>
<dbReference type="Pfam" id="PF01145">
    <property type="entry name" value="Band_7"/>
    <property type="match status" value="1"/>
</dbReference>
<keyword evidence="2" id="KW-0472">Membrane</keyword>
<keyword evidence="2" id="KW-0812">Transmembrane</keyword>
<evidence type="ECO:0000256" key="1">
    <source>
        <dbReference type="ARBA" id="ARBA00004167"/>
    </source>
</evidence>
<feature type="transmembrane region" description="Helical" evidence="2">
    <location>
        <begin position="23"/>
        <end position="41"/>
    </location>
</feature>
<evidence type="ECO:0000313" key="5">
    <source>
        <dbReference type="Proteomes" id="UP000238071"/>
    </source>
</evidence>
<comment type="caution">
    <text evidence="4">The sequence shown here is derived from an EMBL/GenBank/DDBJ whole genome shotgun (WGS) entry which is preliminary data.</text>
</comment>
<keyword evidence="2" id="KW-1133">Transmembrane helix</keyword>
<organism evidence="4 5">
    <name type="scientific">Methylobacter tundripaludum</name>
    <dbReference type="NCBI Taxonomy" id="173365"/>
    <lineage>
        <taxon>Bacteria</taxon>
        <taxon>Pseudomonadati</taxon>
        <taxon>Pseudomonadota</taxon>
        <taxon>Gammaproteobacteria</taxon>
        <taxon>Methylococcales</taxon>
        <taxon>Methylococcaceae</taxon>
        <taxon>Methylobacter</taxon>
    </lineage>
</organism>
<dbReference type="RefSeq" id="WP_104424827.1">
    <property type="nucleotide sequence ID" value="NZ_PTIY01000014.1"/>
</dbReference>
<dbReference type="GO" id="GO:0016020">
    <property type="term" value="C:membrane"/>
    <property type="evidence" value="ECO:0007669"/>
    <property type="project" value="UniProtKB-SubCell"/>
</dbReference>
<feature type="domain" description="Band 7" evidence="3">
    <location>
        <begin position="43"/>
        <end position="206"/>
    </location>
</feature>
<dbReference type="AlphaFoldDB" id="A0A2S6GQ77"/>
<accession>A0A2S6GQ77</accession>
<gene>
    <name evidence="4" type="ORF">B0F88_11418</name>
</gene>
<proteinExistence type="predicted"/>
<dbReference type="InterPro" id="IPR036013">
    <property type="entry name" value="Band_7/SPFH_dom_sf"/>
</dbReference>
<keyword evidence="5" id="KW-1185">Reference proteome</keyword>
<dbReference type="EMBL" id="PTIY01000014">
    <property type="protein sequence ID" value="PPK67271.1"/>
    <property type="molecule type" value="Genomic_DNA"/>
</dbReference>